<organism evidence="15 16">
    <name type="scientific">Coccidioides posadasii RMSCC 3488</name>
    <dbReference type="NCBI Taxonomy" id="454284"/>
    <lineage>
        <taxon>Eukaryota</taxon>
        <taxon>Fungi</taxon>
        <taxon>Dikarya</taxon>
        <taxon>Ascomycota</taxon>
        <taxon>Pezizomycotina</taxon>
        <taxon>Eurotiomycetes</taxon>
        <taxon>Eurotiomycetidae</taxon>
        <taxon>Onygenales</taxon>
        <taxon>Onygenaceae</taxon>
        <taxon>Coccidioides</taxon>
    </lineage>
</organism>
<reference evidence="16" key="3">
    <citation type="journal article" date="2010" name="Genome Res.">
        <title>Population genomic sequencing of Coccidioides fungi reveals recent hybridization and transposon control.</title>
        <authorList>
            <person name="Neafsey D.E."/>
            <person name="Barker B.M."/>
            <person name="Sharpton T.J."/>
            <person name="Stajich J.E."/>
            <person name="Park D.J."/>
            <person name="Whiston E."/>
            <person name="Hung C.-Y."/>
            <person name="McMahan C."/>
            <person name="White J."/>
            <person name="Sykes S."/>
            <person name="Heiman D."/>
            <person name="Young S."/>
            <person name="Zeng Q."/>
            <person name="Abouelleil A."/>
            <person name="Aftuck L."/>
            <person name="Bessette D."/>
            <person name="Brown A."/>
            <person name="FitzGerald M."/>
            <person name="Lui A."/>
            <person name="Macdonald J.P."/>
            <person name="Priest M."/>
            <person name="Orbach M.J."/>
            <person name="Galgiani J.N."/>
            <person name="Kirkland T.N."/>
            <person name="Cole G.T."/>
            <person name="Birren B.W."/>
            <person name="Henn M.R."/>
            <person name="Taylor J.W."/>
            <person name="Rounsley S.D."/>
        </authorList>
    </citation>
    <scope>NUCLEOTIDE SEQUENCE [LARGE SCALE GENOMIC DNA]</scope>
    <source>
        <strain evidence="16">RMSCC 3488</strain>
    </source>
</reference>
<evidence type="ECO:0000256" key="1">
    <source>
        <dbReference type="ARBA" id="ARBA00004137"/>
    </source>
</evidence>
<keyword evidence="7" id="KW-0472">Membrane</keyword>
<dbReference type="GO" id="GO:0005743">
    <property type="term" value="C:mitochondrial inner membrane"/>
    <property type="evidence" value="ECO:0007669"/>
    <property type="project" value="UniProtKB-SubCell"/>
</dbReference>
<evidence type="ECO:0000256" key="2">
    <source>
        <dbReference type="ARBA" id="ARBA00006720"/>
    </source>
</evidence>
<evidence type="ECO:0000256" key="10">
    <source>
        <dbReference type="ARBA" id="ARBA00023010"/>
    </source>
</evidence>
<protein>
    <recommendedName>
        <fullName evidence="3">Mitochondrial import inner membrane translocase subunit TIM9</fullName>
    </recommendedName>
    <alternativeName>
        <fullName evidence="4">Mitochondrial import inner membrane translocase subunit Tim9</fullName>
    </alternativeName>
</protein>
<comment type="subcellular location">
    <subcellularLocation>
        <location evidence="1">Mitochondrion inner membrane</location>
        <topology evidence="1">Peripheral membrane protein</topology>
        <orientation evidence="1">Intermembrane side</orientation>
    </subcellularLocation>
</comment>
<dbReference type="GO" id="GO:0015031">
    <property type="term" value="P:protein transport"/>
    <property type="evidence" value="ECO:0007669"/>
    <property type="project" value="UniProtKB-KW"/>
</dbReference>
<gene>
    <name evidence="15" type="ORF">CPAG_02705</name>
</gene>
<evidence type="ECO:0000256" key="3">
    <source>
        <dbReference type="ARBA" id="ARBA00013978"/>
    </source>
</evidence>
<keyword evidence="9" id="KW-0653">Protein transport</keyword>
<evidence type="ECO:0000256" key="7">
    <source>
        <dbReference type="ARBA" id="ARBA00022792"/>
    </source>
</evidence>
<evidence type="ECO:0000256" key="11">
    <source>
        <dbReference type="ARBA" id="ARBA00023128"/>
    </source>
</evidence>
<evidence type="ECO:0000313" key="15">
    <source>
        <dbReference type="EMBL" id="KMM66366.1"/>
    </source>
</evidence>
<dbReference type="InterPro" id="IPR004217">
    <property type="entry name" value="Tim10-like"/>
</dbReference>
<dbReference type="OrthoDB" id="1551503at2759"/>
<evidence type="ECO:0000256" key="4">
    <source>
        <dbReference type="ARBA" id="ARBA00014532"/>
    </source>
</evidence>
<keyword evidence="7" id="KW-0999">Mitochondrion inner membrane</keyword>
<keyword evidence="6" id="KW-0479">Metal-binding</keyword>
<keyword evidence="10" id="KW-0811">Translocation</keyword>
<keyword evidence="8" id="KW-0862">Zinc</keyword>
<dbReference type="EMBL" id="DS268109">
    <property type="protein sequence ID" value="KMM66366.1"/>
    <property type="molecule type" value="Genomic_DNA"/>
</dbReference>
<evidence type="ECO:0000259" key="14">
    <source>
        <dbReference type="Pfam" id="PF02953"/>
    </source>
</evidence>
<name>A0A0J6F0G3_COCPO</name>
<dbReference type="GO" id="GO:0046872">
    <property type="term" value="F:metal ion binding"/>
    <property type="evidence" value="ECO:0007669"/>
    <property type="project" value="UniProtKB-KW"/>
</dbReference>
<dbReference type="VEuPathDB" id="FungiDB:CPAG_02705"/>
<feature type="domain" description="Tim10-like" evidence="14">
    <location>
        <begin position="13"/>
        <end position="67"/>
    </location>
</feature>
<keyword evidence="12" id="KW-1015">Disulfide bond</keyword>
<sequence>MDGLTAAEQQELQKRMEKKQIKEFMGAYSMIVNRCFDDCINDFTTKSLISREEGCVNRCFDKFMKTRRARQPALPGARKRHDAVRPDPPADNPLFLFPLFALSASIVLLHYNCTLLSPKWDLETLVLVRSPTNLLVTRTARHSTIDTALRLARTKGLPHLFHQLSCLIAPIPENADDRPARLLSSRDGHEPAPPFSSIPRICGAPI</sequence>
<evidence type="ECO:0000256" key="8">
    <source>
        <dbReference type="ARBA" id="ARBA00022833"/>
    </source>
</evidence>
<dbReference type="InterPro" id="IPR050673">
    <property type="entry name" value="Mito_inner_translocase_sub"/>
</dbReference>
<reference evidence="15 16" key="1">
    <citation type="submission" date="2007-06" db="EMBL/GenBank/DDBJ databases">
        <title>The Genome Sequence of Coccidioides posadasii RMSCC_3488.</title>
        <authorList>
            <consortium name="Coccidioides Genome Resources Consortium"/>
            <consortium name="The Broad Institute Genome Sequencing Platform"/>
            <person name="Henn M.R."/>
            <person name="Sykes S."/>
            <person name="Young S."/>
            <person name="Jaffe D."/>
            <person name="Berlin A."/>
            <person name="Alvarez P."/>
            <person name="Butler J."/>
            <person name="Gnerre S."/>
            <person name="Grabherr M."/>
            <person name="Mauceli E."/>
            <person name="Brockman W."/>
            <person name="Kodira C."/>
            <person name="Alvarado L."/>
            <person name="Zeng Q."/>
            <person name="Crawford M."/>
            <person name="Antoine C."/>
            <person name="Devon K."/>
            <person name="Galgiani J."/>
            <person name="Orsborn K."/>
            <person name="Lewis M.L."/>
            <person name="Nusbaum C."/>
            <person name="Galagan J."/>
            <person name="Birren B."/>
        </authorList>
    </citation>
    <scope>NUCLEOTIDE SEQUENCE [LARGE SCALE GENOMIC DNA]</scope>
    <source>
        <strain evidence="15 16">RMSCC 3488</strain>
    </source>
</reference>
<keyword evidence="13" id="KW-0143">Chaperone</keyword>
<evidence type="ECO:0000313" key="16">
    <source>
        <dbReference type="Proteomes" id="UP000054567"/>
    </source>
</evidence>
<evidence type="ECO:0000256" key="12">
    <source>
        <dbReference type="ARBA" id="ARBA00023157"/>
    </source>
</evidence>
<dbReference type="AlphaFoldDB" id="A0A0J6F0G3"/>
<dbReference type="Gene3D" id="1.10.287.810">
    <property type="entry name" value="Mitochondrial import inner membrane translocase subunit tim13 like domains"/>
    <property type="match status" value="1"/>
</dbReference>
<keyword evidence="5" id="KW-0813">Transport</keyword>
<dbReference type="Pfam" id="PF02953">
    <property type="entry name" value="zf-Tim10_DDP"/>
    <property type="match status" value="1"/>
</dbReference>
<dbReference type="PANTHER" id="PTHR13172">
    <property type="entry name" value="MITOCHONDRIAL IMPORT INNER MEMBRANE TRANSLOCASE SUBUNIT TIM9B"/>
    <property type="match status" value="1"/>
</dbReference>
<reference evidence="16" key="2">
    <citation type="journal article" date="2009" name="Genome Res.">
        <title>Comparative genomic analyses of the human fungal pathogens Coccidioides and their relatives.</title>
        <authorList>
            <person name="Sharpton T.J."/>
            <person name="Stajich J.E."/>
            <person name="Rounsley S.D."/>
            <person name="Gardner M.J."/>
            <person name="Wortman J.R."/>
            <person name="Jordar V.S."/>
            <person name="Maiti R."/>
            <person name="Kodira C.D."/>
            <person name="Neafsey D.E."/>
            <person name="Zeng Q."/>
            <person name="Hung C.-Y."/>
            <person name="McMahan C."/>
            <person name="Muszewska A."/>
            <person name="Grynberg M."/>
            <person name="Mandel M.A."/>
            <person name="Kellner E.M."/>
            <person name="Barker B.M."/>
            <person name="Galgiani J.N."/>
            <person name="Orbach M.J."/>
            <person name="Kirkland T.N."/>
            <person name="Cole G.T."/>
            <person name="Henn M.R."/>
            <person name="Birren B.W."/>
            <person name="Taylor J.W."/>
        </authorList>
    </citation>
    <scope>NUCLEOTIDE SEQUENCE [LARGE SCALE GENOMIC DNA]</scope>
    <source>
        <strain evidence="16">RMSCC 3488</strain>
    </source>
</reference>
<proteinExistence type="inferred from homology"/>
<evidence type="ECO:0000256" key="13">
    <source>
        <dbReference type="ARBA" id="ARBA00023186"/>
    </source>
</evidence>
<evidence type="ECO:0000256" key="9">
    <source>
        <dbReference type="ARBA" id="ARBA00022927"/>
    </source>
</evidence>
<comment type="similarity">
    <text evidence="2">Belongs to the small Tim family.</text>
</comment>
<dbReference type="SUPFAM" id="SSF144122">
    <property type="entry name" value="Tim10-like"/>
    <property type="match status" value="1"/>
</dbReference>
<dbReference type="Proteomes" id="UP000054567">
    <property type="component" value="Unassembled WGS sequence"/>
</dbReference>
<evidence type="ECO:0000256" key="6">
    <source>
        <dbReference type="ARBA" id="ARBA00022723"/>
    </source>
</evidence>
<accession>A0A0J6F0G3</accession>
<dbReference type="InterPro" id="IPR035427">
    <property type="entry name" value="Tim10-like_dom_sf"/>
</dbReference>
<keyword evidence="11" id="KW-0496">Mitochondrion</keyword>
<evidence type="ECO:0000256" key="5">
    <source>
        <dbReference type="ARBA" id="ARBA00022448"/>
    </source>
</evidence>